<sequence>MHHNKQPHSQENIEVWADLVNIKDLLLALVITSALTLGAYFIAPNEEPKPLYYGLVGALIGFIISSIIIKPKRKFETTEDK</sequence>
<evidence type="ECO:0000313" key="3">
    <source>
        <dbReference type="Proteomes" id="UP000252254"/>
    </source>
</evidence>
<keyword evidence="1" id="KW-0472">Membrane</keyword>
<dbReference type="EMBL" id="QNRI01000009">
    <property type="protein sequence ID" value="RBO95230.1"/>
    <property type="molecule type" value="Genomic_DNA"/>
</dbReference>
<keyword evidence="1" id="KW-1133">Transmembrane helix</keyword>
<evidence type="ECO:0000313" key="2">
    <source>
        <dbReference type="EMBL" id="RBO95230.1"/>
    </source>
</evidence>
<comment type="caution">
    <text evidence="2">The sequence shown here is derived from an EMBL/GenBank/DDBJ whole genome shotgun (WGS) entry which is preliminary data.</text>
</comment>
<organism evidence="2 3">
    <name type="scientific">Paraliobacillus ryukyuensis</name>
    <dbReference type="NCBI Taxonomy" id="200904"/>
    <lineage>
        <taxon>Bacteria</taxon>
        <taxon>Bacillati</taxon>
        <taxon>Bacillota</taxon>
        <taxon>Bacilli</taxon>
        <taxon>Bacillales</taxon>
        <taxon>Bacillaceae</taxon>
        <taxon>Paraliobacillus</taxon>
    </lineage>
</organism>
<protein>
    <recommendedName>
        <fullName evidence="4">Heme ABC transporter</fullName>
    </recommendedName>
</protein>
<reference evidence="2 3" key="1">
    <citation type="submission" date="2018-06" db="EMBL/GenBank/DDBJ databases">
        <title>Genomic Encyclopedia of Type Strains, Phase IV (KMG-IV): sequencing the most valuable type-strain genomes for metagenomic binning, comparative biology and taxonomic classification.</title>
        <authorList>
            <person name="Goeker M."/>
        </authorList>
    </citation>
    <scope>NUCLEOTIDE SEQUENCE [LARGE SCALE GENOMIC DNA]</scope>
    <source>
        <strain evidence="2 3">DSM 15140</strain>
    </source>
</reference>
<feature type="transmembrane region" description="Helical" evidence="1">
    <location>
        <begin position="50"/>
        <end position="69"/>
    </location>
</feature>
<dbReference type="RefSeq" id="WP_113869595.1">
    <property type="nucleotide sequence ID" value="NZ_BAABQN010000006.1"/>
</dbReference>
<evidence type="ECO:0008006" key="4">
    <source>
        <dbReference type="Google" id="ProtNLM"/>
    </source>
</evidence>
<dbReference type="OrthoDB" id="1924966at2"/>
<proteinExistence type="predicted"/>
<feature type="transmembrane region" description="Helical" evidence="1">
    <location>
        <begin position="25"/>
        <end position="44"/>
    </location>
</feature>
<dbReference type="STRING" id="200904.GCA_900168775_03458"/>
<name>A0A366DYP6_9BACI</name>
<keyword evidence="1" id="KW-0812">Transmembrane</keyword>
<evidence type="ECO:0000256" key="1">
    <source>
        <dbReference type="SAM" id="Phobius"/>
    </source>
</evidence>
<keyword evidence="3" id="KW-1185">Reference proteome</keyword>
<dbReference type="Proteomes" id="UP000252254">
    <property type="component" value="Unassembled WGS sequence"/>
</dbReference>
<dbReference type="AlphaFoldDB" id="A0A366DYP6"/>
<accession>A0A366DYP6</accession>
<gene>
    <name evidence="2" type="ORF">DES48_10967</name>
</gene>